<name>A0A136A1L3_9ALTE</name>
<evidence type="ECO:0000313" key="1">
    <source>
        <dbReference type="EMBL" id="KXI29138.1"/>
    </source>
</evidence>
<accession>A0A136A1L3</accession>
<reference evidence="2" key="1">
    <citation type="submission" date="2016-02" db="EMBL/GenBank/DDBJ databases">
        <authorList>
            <person name="Schultz-Johansen M."/>
            <person name="Glaring M.A."/>
            <person name="Bech P.K."/>
            <person name="Stougaard P."/>
        </authorList>
    </citation>
    <scope>NUCLEOTIDE SEQUENCE [LARGE SCALE GENOMIC DNA]</scope>
    <source>
        <strain evidence="2">S66</strain>
    </source>
</reference>
<dbReference type="EMBL" id="LSNE01000005">
    <property type="protein sequence ID" value="KXI29138.1"/>
    <property type="molecule type" value="Genomic_DNA"/>
</dbReference>
<protein>
    <submittedName>
        <fullName evidence="1">Uncharacterized protein</fullName>
    </submittedName>
</protein>
<gene>
    <name evidence="1" type="ORF">AX660_13360</name>
</gene>
<keyword evidence="2" id="KW-1185">Reference proteome</keyword>
<evidence type="ECO:0000313" key="2">
    <source>
        <dbReference type="Proteomes" id="UP000070299"/>
    </source>
</evidence>
<sequence>MNEGWLNDEYIVVFTEAESALASSKYELSQYLPGYTLVGLRGWDDLIVISPTGVMCSLPTIPIDPKMIVPFFFPEDLSLESDERFTGKVKWYLKPLIFGGNPQDEENLTWVSHEQHAELVVWWNNQYKIIKAQAGNA</sequence>
<comment type="caution">
    <text evidence="1">The sequence shown here is derived from an EMBL/GenBank/DDBJ whole genome shotgun (WGS) entry which is preliminary data.</text>
</comment>
<dbReference type="OrthoDB" id="9156428at2"/>
<organism evidence="1 2">
    <name type="scientific">Paraglaciecola hydrolytica</name>
    <dbReference type="NCBI Taxonomy" id="1799789"/>
    <lineage>
        <taxon>Bacteria</taxon>
        <taxon>Pseudomonadati</taxon>
        <taxon>Pseudomonadota</taxon>
        <taxon>Gammaproteobacteria</taxon>
        <taxon>Alteromonadales</taxon>
        <taxon>Alteromonadaceae</taxon>
        <taxon>Paraglaciecola</taxon>
    </lineage>
</organism>
<dbReference type="RefSeq" id="WP_068376210.1">
    <property type="nucleotide sequence ID" value="NZ_LSNE01000005.1"/>
</dbReference>
<dbReference type="Proteomes" id="UP000070299">
    <property type="component" value="Unassembled WGS sequence"/>
</dbReference>
<dbReference type="AlphaFoldDB" id="A0A136A1L3"/>
<proteinExistence type="predicted"/>